<name>A0ABV4X3A5_9CYAN</name>
<accession>A0ABV4X3A5</accession>
<proteinExistence type="predicted"/>
<sequence>MFSNLEKITITLVTLSLMLATASSGHDGKTVLIAQPSMAGSIGSSTMMRDDDSIAEKCTCRVPTSYRPDSAELEKEN</sequence>
<comment type="caution">
    <text evidence="1">The sequence shown here is derived from an EMBL/GenBank/DDBJ whole genome shotgun (WGS) entry which is preliminary data.</text>
</comment>
<dbReference type="EMBL" id="JBHFNQ010000080">
    <property type="protein sequence ID" value="MFB2877253.1"/>
    <property type="molecule type" value="Genomic_DNA"/>
</dbReference>
<organism evidence="1 2">
    <name type="scientific">Floridaenema aerugineum BLCC-F46</name>
    <dbReference type="NCBI Taxonomy" id="3153654"/>
    <lineage>
        <taxon>Bacteria</taxon>
        <taxon>Bacillati</taxon>
        <taxon>Cyanobacteriota</taxon>
        <taxon>Cyanophyceae</taxon>
        <taxon>Oscillatoriophycideae</taxon>
        <taxon>Aerosakkonematales</taxon>
        <taxon>Aerosakkonemataceae</taxon>
        <taxon>Floridanema</taxon>
        <taxon>Floridanema aerugineum</taxon>
    </lineage>
</organism>
<evidence type="ECO:0000313" key="2">
    <source>
        <dbReference type="Proteomes" id="UP001576774"/>
    </source>
</evidence>
<evidence type="ECO:0000313" key="1">
    <source>
        <dbReference type="EMBL" id="MFB2877253.1"/>
    </source>
</evidence>
<gene>
    <name evidence="1" type="ORF">ACE1CC_10240</name>
</gene>
<dbReference type="Proteomes" id="UP001576774">
    <property type="component" value="Unassembled WGS sequence"/>
</dbReference>
<evidence type="ECO:0008006" key="3">
    <source>
        <dbReference type="Google" id="ProtNLM"/>
    </source>
</evidence>
<reference evidence="1 2" key="1">
    <citation type="submission" date="2024-09" db="EMBL/GenBank/DDBJ databases">
        <title>Floridaenema gen nov. (Aerosakkonemataceae, Aerosakkonematales ord. nov., Cyanobacteria) from benthic tropical and subtropical fresh waters, with the description of four new species.</title>
        <authorList>
            <person name="Moretto J.A."/>
            <person name="Berthold D.E."/>
            <person name="Lefler F.W."/>
            <person name="Huang I.-S."/>
            <person name="Laughinghouse H. IV."/>
        </authorList>
    </citation>
    <scope>NUCLEOTIDE SEQUENCE [LARGE SCALE GENOMIC DNA]</scope>
    <source>
        <strain evidence="1 2">BLCC-F46</strain>
    </source>
</reference>
<dbReference type="RefSeq" id="WP_413270360.1">
    <property type="nucleotide sequence ID" value="NZ_JBHFNQ010000080.1"/>
</dbReference>
<protein>
    <recommendedName>
        <fullName evidence="3">Secreted protein</fullName>
    </recommendedName>
</protein>
<keyword evidence="2" id="KW-1185">Reference proteome</keyword>